<dbReference type="PANTHER" id="PTHR35308">
    <property type="entry name" value="CYTOCHROME C OXIDASE SUBUNIT 7"/>
    <property type="match status" value="1"/>
</dbReference>
<dbReference type="EMBL" id="JBFOLJ010000009">
    <property type="protein sequence ID" value="KAL2507457.1"/>
    <property type="molecule type" value="Genomic_DNA"/>
</dbReference>
<evidence type="ECO:0000256" key="2">
    <source>
        <dbReference type="ARBA" id="ARBA00022792"/>
    </source>
</evidence>
<dbReference type="AlphaFoldDB" id="A0ABD1T430"/>
<evidence type="ECO:0000256" key="1">
    <source>
        <dbReference type="ARBA" id="ARBA00004273"/>
    </source>
</evidence>
<sequence>MEPTGTIVFTTVDMADYDFDIFSAKLPANFHDNWDYNEHCLTDGISINFNRQFFDEDETIIYVSERTGSPRIYLNRPQISKHELIQTPTESLFHDRSVINNGYVYYVFAHDPPEKSFRSWMSEAPFRPREVLSEKQKLFQSIHKHTYLKGPYDKITSVVISLALAGGSLFLIGRGIYNMSHGIGMKE</sequence>
<dbReference type="Proteomes" id="UP001604277">
    <property type="component" value="Unassembled WGS sequence"/>
</dbReference>
<evidence type="ECO:0000313" key="7">
    <source>
        <dbReference type="Proteomes" id="UP001604277"/>
    </source>
</evidence>
<keyword evidence="7" id="KW-1185">Reference proteome</keyword>
<comment type="subcellular location">
    <subcellularLocation>
        <location evidence="1">Mitochondrion inner membrane</location>
    </subcellularLocation>
</comment>
<dbReference type="Pfam" id="PF02238">
    <property type="entry name" value="COX7a"/>
    <property type="match status" value="1"/>
</dbReference>
<name>A0ABD1T430_9LAMI</name>
<keyword evidence="3" id="KW-0496">Mitochondrion</keyword>
<organism evidence="6 7">
    <name type="scientific">Forsythia ovata</name>
    <dbReference type="NCBI Taxonomy" id="205694"/>
    <lineage>
        <taxon>Eukaryota</taxon>
        <taxon>Viridiplantae</taxon>
        <taxon>Streptophyta</taxon>
        <taxon>Embryophyta</taxon>
        <taxon>Tracheophyta</taxon>
        <taxon>Spermatophyta</taxon>
        <taxon>Magnoliopsida</taxon>
        <taxon>eudicotyledons</taxon>
        <taxon>Gunneridae</taxon>
        <taxon>Pentapetalae</taxon>
        <taxon>asterids</taxon>
        <taxon>lamiids</taxon>
        <taxon>Lamiales</taxon>
        <taxon>Oleaceae</taxon>
        <taxon>Forsythieae</taxon>
        <taxon>Forsythia</taxon>
    </lineage>
</organism>
<keyword evidence="2" id="KW-0999">Mitochondrion inner membrane</keyword>
<dbReference type="InterPro" id="IPR039297">
    <property type="entry name" value="COX7a"/>
</dbReference>
<evidence type="ECO:0000256" key="4">
    <source>
        <dbReference type="ARBA" id="ARBA00023136"/>
    </source>
</evidence>
<proteinExistence type="predicted"/>
<evidence type="ECO:0000256" key="5">
    <source>
        <dbReference type="SAM" id="Phobius"/>
    </source>
</evidence>
<keyword evidence="5" id="KW-0812">Transmembrane</keyword>
<feature type="transmembrane region" description="Helical" evidence="5">
    <location>
        <begin position="155"/>
        <end position="177"/>
    </location>
</feature>
<accession>A0ABD1T430</accession>
<protein>
    <submittedName>
        <fullName evidence="6">Uncharacterized protein</fullName>
    </submittedName>
</protein>
<keyword evidence="4 5" id="KW-0472">Membrane</keyword>
<comment type="caution">
    <text evidence="6">The sequence shown here is derived from an EMBL/GenBank/DDBJ whole genome shotgun (WGS) entry which is preliminary data.</text>
</comment>
<evidence type="ECO:0000313" key="6">
    <source>
        <dbReference type="EMBL" id="KAL2507457.1"/>
    </source>
</evidence>
<gene>
    <name evidence="6" type="ORF">Fot_31104</name>
</gene>
<keyword evidence="5" id="KW-1133">Transmembrane helix</keyword>
<dbReference type="GO" id="GO:0005743">
    <property type="term" value="C:mitochondrial inner membrane"/>
    <property type="evidence" value="ECO:0007669"/>
    <property type="project" value="UniProtKB-SubCell"/>
</dbReference>
<evidence type="ECO:0000256" key="3">
    <source>
        <dbReference type="ARBA" id="ARBA00023128"/>
    </source>
</evidence>
<reference evidence="7" key="1">
    <citation type="submission" date="2024-07" db="EMBL/GenBank/DDBJ databases">
        <title>Two chromosome-level genome assemblies of Korean endemic species Abeliophyllum distichum and Forsythia ovata (Oleaceae).</title>
        <authorList>
            <person name="Jang H."/>
        </authorList>
    </citation>
    <scope>NUCLEOTIDE SEQUENCE [LARGE SCALE GENOMIC DNA]</scope>
</reference>
<dbReference type="PANTHER" id="PTHR35308:SF10">
    <property type="entry name" value="COX VIIA-LIKE PROTEIN"/>
    <property type="match status" value="1"/>
</dbReference>